<keyword evidence="2" id="KW-0805">Transcription regulation</keyword>
<dbReference type="AlphaFoldDB" id="A0A7H0VA33"/>
<dbReference type="InterPro" id="IPR013325">
    <property type="entry name" value="RNA_pol_sigma_r2"/>
</dbReference>
<evidence type="ECO:0000256" key="3">
    <source>
        <dbReference type="ARBA" id="ARBA00023082"/>
    </source>
</evidence>
<dbReference type="KEGG" id="chyd:H4K34_09285"/>
<reference evidence="7 8" key="1">
    <citation type="submission" date="2020-08" db="EMBL/GenBank/DDBJ databases">
        <title>Croceimicrobium hydrocarbonivorans gen. nov., sp. nov., a novel marine bacterium isolated from a bacterial consortium that degrades polyethylene terephthalate.</title>
        <authorList>
            <person name="Liu R."/>
        </authorList>
    </citation>
    <scope>NUCLEOTIDE SEQUENCE [LARGE SCALE GENOMIC DNA]</scope>
    <source>
        <strain evidence="7 8">A20-9</strain>
    </source>
</reference>
<evidence type="ECO:0000259" key="5">
    <source>
        <dbReference type="Pfam" id="PF04542"/>
    </source>
</evidence>
<organism evidence="7 8">
    <name type="scientific">Croceimicrobium hydrocarbonivorans</name>
    <dbReference type="NCBI Taxonomy" id="2761580"/>
    <lineage>
        <taxon>Bacteria</taxon>
        <taxon>Pseudomonadati</taxon>
        <taxon>Bacteroidota</taxon>
        <taxon>Flavobacteriia</taxon>
        <taxon>Flavobacteriales</taxon>
        <taxon>Owenweeksiaceae</taxon>
        <taxon>Croceimicrobium</taxon>
    </lineage>
</organism>
<evidence type="ECO:0000313" key="8">
    <source>
        <dbReference type="Proteomes" id="UP000516305"/>
    </source>
</evidence>
<dbReference type="NCBIfam" id="TIGR02937">
    <property type="entry name" value="sigma70-ECF"/>
    <property type="match status" value="1"/>
</dbReference>
<comment type="similarity">
    <text evidence="1">Belongs to the sigma-70 factor family. ECF subfamily.</text>
</comment>
<dbReference type="Gene3D" id="1.10.1740.10">
    <property type="match status" value="1"/>
</dbReference>
<dbReference type="PANTHER" id="PTHR43133:SF46">
    <property type="entry name" value="RNA POLYMERASE SIGMA-70 FACTOR ECF SUBFAMILY"/>
    <property type="match status" value="1"/>
</dbReference>
<dbReference type="InterPro" id="IPR014284">
    <property type="entry name" value="RNA_pol_sigma-70_dom"/>
</dbReference>
<name>A0A7H0VA33_9FLAO</name>
<dbReference type="Pfam" id="PF08281">
    <property type="entry name" value="Sigma70_r4_2"/>
    <property type="match status" value="1"/>
</dbReference>
<keyword evidence="8" id="KW-1185">Reference proteome</keyword>
<dbReference type="PANTHER" id="PTHR43133">
    <property type="entry name" value="RNA POLYMERASE ECF-TYPE SIGMA FACTO"/>
    <property type="match status" value="1"/>
</dbReference>
<dbReference type="EMBL" id="CP060139">
    <property type="protein sequence ID" value="QNR22581.1"/>
    <property type="molecule type" value="Genomic_DNA"/>
</dbReference>
<keyword evidence="4" id="KW-0804">Transcription</keyword>
<evidence type="ECO:0000259" key="6">
    <source>
        <dbReference type="Pfam" id="PF08281"/>
    </source>
</evidence>
<evidence type="ECO:0000256" key="1">
    <source>
        <dbReference type="ARBA" id="ARBA00010641"/>
    </source>
</evidence>
<evidence type="ECO:0000256" key="4">
    <source>
        <dbReference type="ARBA" id="ARBA00023163"/>
    </source>
</evidence>
<dbReference type="InterPro" id="IPR013324">
    <property type="entry name" value="RNA_pol_sigma_r3/r4-like"/>
</dbReference>
<keyword evidence="3" id="KW-0731">Sigma factor</keyword>
<dbReference type="SUPFAM" id="SSF88946">
    <property type="entry name" value="Sigma2 domain of RNA polymerase sigma factors"/>
    <property type="match status" value="1"/>
</dbReference>
<dbReference type="InterPro" id="IPR013249">
    <property type="entry name" value="RNA_pol_sigma70_r4_t2"/>
</dbReference>
<dbReference type="GO" id="GO:0006352">
    <property type="term" value="P:DNA-templated transcription initiation"/>
    <property type="evidence" value="ECO:0007669"/>
    <property type="project" value="InterPro"/>
</dbReference>
<gene>
    <name evidence="7" type="ORF">H4K34_09285</name>
</gene>
<dbReference type="InterPro" id="IPR039425">
    <property type="entry name" value="RNA_pol_sigma-70-like"/>
</dbReference>
<dbReference type="InterPro" id="IPR007627">
    <property type="entry name" value="RNA_pol_sigma70_r2"/>
</dbReference>
<protein>
    <submittedName>
        <fullName evidence="7">Sigma-70 family RNA polymerase sigma factor</fullName>
    </submittedName>
</protein>
<proteinExistence type="inferred from homology"/>
<dbReference type="InterPro" id="IPR036388">
    <property type="entry name" value="WH-like_DNA-bd_sf"/>
</dbReference>
<dbReference type="GO" id="GO:0016987">
    <property type="term" value="F:sigma factor activity"/>
    <property type="evidence" value="ECO:0007669"/>
    <property type="project" value="UniProtKB-KW"/>
</dbReference>
<dbReference type="Pfam" id="PF04542">
    <property type="entry name" value="Sigma70_r2"/>
    <property type="match status" value="1"/>
</dbReference>
<dbReference type="Proteomes" id="UP000516305">
    <property type="component" value="Chromosome"/>
</dbReference>
<evidence type="ECO:0000313" key="7">
    <source>
        <dbReference type="EMBL" id="QNR22581.1"/>
    </source>
</evidence>
<dbReference type="Gene3D" id="1.10.10.10">
    <property type="entry name" value="Winged helix-like DNA-binding domain superfamily/Winged helix DNA-binding domain"/>
    <property type="match status" value="1"/>
</dbReference>
<sequence>MSIDLKKTIRQMRKGNQLAGFQLYQNFSRATYNSILRIIPREDIARDLLQDSFIQAFEKIDSLENELAFGGWLKRIAINKALAHLRQDLKPFISLEEVPDFESSDEELEMPDLPFSQINAAIMQLPAGCRLIFQLYYLEEYSHAEIAKELNTSLSNSKTQLRYAKSLLQNHLKSAYETR</sequence>
<dbReference type="SUPFAM" id="SSF88659">
    <property type="entry name" value="Sigma3 and sigma4 domains of RNA polymerase sigma factors"/>
    <property type="match status" value="1"/>
</dbReference>
<feature type="domain" description="RNA polymerase sigma-70 region 2" evidence="5">
    <location>
        <begin position="23"/>
        <end position="87"/>
    </location>
</feature>
<evidence type="ECO:0000256" key="2">
    <source>
        <dbReference type="ARBA" id="ARBA00023015"/>
    </source>
</evidence>
<dbReference type="GO" id="GO:0003677">
    <property type="term" value="F:DNA binding"/>
    <property type="evidence" value="ECO:0007669"/>
    <property type="project" value="InterPro"/>
</dbReference>
<feature type="domain" description="RNA polymerase sigma factor 70 region 4 type 2" evidence="6">
    <location>
        <begin position="117"/>
        <end position="166"/>
    </location>
</feature>
<dbReference type="RefSeq" id="WP_210757147.1">
    <property type="nucleotide sequence ID" value="NZ_CP060139.1"/>
</dbReference>
<accession>A0A7H0VA33</accession>